<dbReference type="Proteomes" id="UP000243342">
    <property type="component" value="Unassembled WGS sequence"/>
</dbReference>
<evidence type="ECO:0000256" key="7">
    <source>
        <dbReference type="RuleBase" id="RU000461"/>
    </source>
</evidence>
<keyword evidence="2 7" id="KW-0349">Heme</keyword>
<keyword evidence="9" id="KW-1185">Reference proteome</keyword>
<keyword evidence="4 7" id="KW-0560">Oxidoreductase</keyword>
<evidence type="ECO:0000256" key="1">
    <source>
        <dbReference type="ARBA" id="ARBA00010617"/>
    </source>
</evidence>
<dbReference type="Pfam" id="PF00067">
    <property type="entry name" value="p450"/>
    <property type="match status" value="1"/>
</dbReference>
<dbReference type="PRINTS" id="PR00359">
    <property type="entry name" value="BP450"/>
</dbReference>
<dbReference type="GO" id="GO:0004497">
    <property type="term" value="F:monooxygenase activity"/>
    <property type="evidence" value="ECO:0007669"/>
    <property type="project" value="UniProtKB-KW"/>
</dbReference>
<dbReference type="GO" id="GO:0005506">
    <property type="term" value="F:iron ion binding"/>
    <property type="evidence" value="ECO:0007669"/>
    <property type="project" value="InterPro"/>
</dbReference>
<dbReference type="FunFam" id="1.10.630.10:FF:000018">
    <property type="entry name" value="Cytochrome P450 monooxygenase"/>
    <property type="match status" value="1"/>
</dbReference>
<evidence type="ECO:0000256" key="5">
    <source>
        <dbReference type="ARBA" id="ARBA00023004"/>
    </source>
</evidence>
<evidence type="ECO:0008006" key="10">
    <source>
        <dbReference type="Google" id="ProtNLM"/>
    </source>
</evidence>
<dbReference type="InterPro" id="IPR017972">
    <property type="entry name" value="Cyt_P450_CS"/>
</dbReference>
<keyword evidence="6 7" id="KW-0503">Monooxygenase</keyword>
<proteinExistence type="inferred from homology"/>
<dbReference type="STRING" id="1428644.BIV57_17735"/>
<dbReference type="PANTHER" id="PTHR46696:SF1">
    <property type="entry name" value="CYTOCHROME P450 YJIB-RELATED"/>
    <property type="match status" value="1"/>
</dbReference>
<dbReference type="SUPFAM" id="SSF48264">
    <property type="entry name" value="Cytochrome P450"/>
    <property type="match status" value="1"/>
</dbReference>
<dbReference type="PANTHER" id="PTHR46696">
    <property type="entry name" value="P450, PUTATIVE (EUROFUNG)-RELATED"/>
    <property type="match status" value="1"/>
</dbReference>
<organism evidence="8 9">
    <name type="scientific">Mangrovactinospora gilvigrisea</name>
    <dbReference type="NCBI Taxonomy" id="1428644"/>
    <lineage>
        <taxon>Bacteria</taxon>
        <taxon>Bacillati</taxon>
        <taxon>Actinomycetota</taxon>
        <taxon>Actinomycetes</taxon>
        <taxon>Kitasatosporales</taxon>
        <taxon>Streptomycetaceae</taxon>
        <taxon>Mangrovactinospora</taxon>
    </lineage>
</organism>
<dbReference type="InterPro" id="IPR002397">
    <property type="entry name" value="Cyt_P450_B"/>
</dbReference>
<dbReference type="InterPro" id="IPR001128">
    <property type="entry name" value="Cyt_P450"/>
</dbReference>
<evidence type="ECO:0000256" key="3">
    <source>
        <dbReference type="ARBA" id="ARBA00022723"/>
    </source>
</evidence>
<keyword evidence="5 7" id="KW-0408">Iron</keyword>
<dbReference type="PROSITE" id="PS00086">
    <property type="entry name" value="CYTOCHROME_P450"/>
    <property type="match status" value="1"/>
</dbReference>
<sequence length="425" mass="47000">MLGELRLGARLATQQVAGSLVARRGDLLARLDHLPWKINPYPVYREIRERAEGGLYRSTFGLWVTPDHALGHAVLRDRRWKVAGDPYDALTEDREARAVPEFDLSFLAMDAPDHTRLRRLARPAFSPRRIDAYRPLVERVANRLLDDVERRGRLGEVDLMADFCAPLPIAVITELLGIPDVDATRFTAYGRVVGGALDGVRNLPQAHRLRAATRDLNALFNDMIELRRRQPGEDAISLLVSELDGGEPAITAAELVGVCKLLLIAGFETTVNLLGNGLLALHRTPGQWKQLVADPGLAADAVEETLRYDAPVQMTSRLAGEEMELAGRTIGKGHLAIVLIGAAGRDPEAHDRPDVFDIARTQRTEHLAFSGGVHYCLGAPLARMEGEVALRVLAERLPDMRITRRPKRRRTTTIRGITELPVKTA</sequence>
<evidence type="ECO:0000313" key="9">
    <source>
        <dbReference type="Proteomes" id="UP000243342"/>
    </source>
</evidence>
<name>A0A1J7BBY5_9ACTN</name>
<dbReference type="Gene3D" id="1.10.630.10">
    <property type="entry name" value="Cytochrome P450"/>
    <property type="match status" value="1"/>
</dbReference>
<dbReference type="EMBL" id="MLCF01000110">
    <property type="protein sequence ID" value="OIV36171.1"/>
    <property type="molecule type" value="Genomic_DNA"/>
</dbReference>
<dbReference type="InterPro" id="IPR036396">
    <property type="entry name" value="Cyt_P450_sf"/>
</dbReference>
<comment type="similarity">
    <text evidence="1 7">Belongs to the cytochrome P450 family.</text>
</comment>
<evidence type="ECO:0000256" key="2">
    <source>
        <dbReference type="ARBA" id="ARBA00022617"/>
    </source>
</evidence>
<dbReference type="CDD" id="cd20625">
    <property type="entry name" value="CYP164-like"/>
    <property type="match status" value="1"/>
</dbReference>
<accession>A0A1J7BBY5</accession>
<reference evidence="8 9" key="1">
    <citation type="submission" date="2016-10" db="EMBL/GenBank/DDBJ databases">
        <title>Genome sequence of Streptomyces gilvigriseus MUSC 26.</title>
        <authorList>
            <person name="Lee L.-H."/>
            <person name="Ser H.-L."/>
        </authorList>
    </citation>
    <scope>NUCLEOTIDE SEQUENCE [LARGE SCALE GENOMIC DNA]</scope>
    <source>
        <strain evidence="8 9">MUSC 26</strain>
    </source>
</reference>
<dbReference type="AlphaFoldDB" id="A0A1J7BBY5"/>
<protein>
    <recommendedName>
        <fullName evidence="10">Cytochrome P450</fullName>
    </recommendedName>
</protein>
<evidence type="ECO:0000256" key="6">
    <source>
        <dbReference type="ARBA" id="ARBA00023033"/>
    </source>
</evidence>
<evidence type="ECO:0000313" key="8">
    <source>
        <dbReference type="EMBL" id="OIV36171.1"/>
    </source>
</evidence>
<dbReference type="GO" id="GO:0016705">
    <property type="term" value="F:oxidoreductase activity, acting on paired donors, with incorporation or reduction of molecular oxygen"/>
    <property type="evidence" value="ECO:0007669"/>
    <property type="project" value="InterPro"/>
</dbReference>
<gene>
    <name evidence="8" type="ORF">BIV57_17735</name>
</gene>
<comment type="caution">
    <text evidence="8">The sequence shown here is derived from an EMBL/GenBank/DDBJ whole genome shotgun (WGS) entry which is preliminary data.</text>
</comment>
<keyword evidence="3 7" id="KW-0479">Metal-binding</keyword>
<evidence type="ECO:0000256" key="4">
    <source>
        <dbReference type="ARBA" id="ARBA00023002"/>
    </source>
</evidence>
<dbReference type="GO" id="GO:0020037">
    <property type="term" value="F:heme binding"/>
    <property type="evidence" value="ECO:0007669"/>
    <property type="project" value="InterPro"/>
</dbReference>